<dbReference type="PANTHER" id="PTHR44051:SF8">
    <property type="entry name" value="GLUTATHIONE S-TRANSFERASE GSTA"/>
    <property type="match status" value="1"/>
</dbReference>
<gene>
    <name evidence="3" type="ORF">M8A51_22115</name>
</gene>
<keyword evidence="4" id="KW-1185">Reference proteome</keyword>
<dbReference type="InterPro" id="IPR004045">
    <property type="entry name" value="Glutathione_S-Trfase_N"/>
</dbReference>
<name>A0ABT0YWK6_9BURK</name>
<organism evidence="3 4">
    <name type="scientific">Caldimonas mangrovi</name>
    <dbReference type="NCBI Taxonomy" id="2944811"/>
    <lineage>
        <taxon>Bacteria</taxon>
        <taxon>Pseudomonadati</taxon>
        <taxon>Pseudomonadota</taxon>
        <taxon>Betaproteobacteria</taxon>
        <taxon>Burkholderiales</taxon>
        <taxon>Sphaerotilaceae</taxon>
        <taxon>Caldimonas</taxon>
    </lineage>
</organism>
<comment type="caution">
    <text evidence="3">The sequence shown here is derived from an EMBL/GenBank/DDBJ whole genome shotgun (WGS) entry which is preliminary data.</text>
</comment>
<dbReference type="InterPro" id="IPR010987">
    <property type="entry name" value="Glutathione-S-Trfase_C-like"/>
</dbReference>
<feature type="domain" description="GST N-terminal" evidence="1">
    <location>
        <begin position="1"/>
        <end position="82"/>
    </location>
</feature>
<dbReference type="Gene3D" id="3.40.30.10">
    <property type="entry name" value="Glutaredoxin"/>
    <property type="match status" value="1"/>
</dbReference>
<feature type="domain" description="GST C-terminal" evidence="2">
    <location>
        <begin position="89"/>
        <end position="215"/>
    </location>
</feature>
<dbReference type="SUPFAM" id="SSF52833">
    <property type="entry name" value="Thioredoxin-like"/>
    <property type="match status" value="1"/>
</dbReference>
<evidence type="ECO:0000313" key="3">
    <source>
        <dbReference type="EMBL" id="MCM5682233.1"/>
    </source>
</evidence>
<dbReference type="Pfam" id="PF13409">
    <property type="entry name" value="GST_N_2"/>
    <property type="match status" value="1"/>
</dbReference>
<accession>A0ABT0YWK6</accession>
<proteinExistence type="predicted"/>
<dbReference type="CDD" id="cd03057">
    <property type="entry name" value="GST_N_Beta"/>
    <property type="match status" value="1"/>
</dbReference>
<dbReference type="InterPro" id="IPR036282">
    <property type="entry name" value="Glutathione-S-Trfase_C_sf"/>
</dbReference>
<dbReference type="InterPro" id="IPR004046">
    <property type="entry name" value="GST_C"/>
</dbReference>
<sequence length="235" mass="25711">MEPILFYGVPQGCSFGSIVALEWLGRPYRLCRIEMLQQPWPAGYARINPMFQTPALLTAEGRPLAESLAILQHLAAQDLGPQGLGHVQGTPGFDRLNEVLAFLNTDFFAAFGPLWLAYEREDLDDGKKALLRTLGAEAVRKCFAALDGLLAGREWLVGERRSVADAYLAGIARWAGYHRLFDLGAEYPNVARHLGKLHADPAVAFADAIERKAPSTSVGAFRGHVSLDDALQGLR</sequence>
<evidence type="ECO:0000259" key="2">
    <source>
        <dbReference type="PROSITE" id="PS50405"/>
    </source>
</evidence>
<dbReference type="SUPFAM" id="SSF47616">
    <property type="entry name" value="GST C-terminal domain-like"/>
    <property type="match status" value="1"/>
</dbReference>
<dbReference type="Pfam" id="PF00043">
    <property type="entry name" value="GST_C"/>
    <property type="match status" value="1"/>
</dbReference>
<dbReference type="Gene3D" id="1.20.1050.10">
    <property type="match status" value="1"/>
</dbReference>
<dbReference type="InterPro" id="IPR036249">
    <property type="entry name" value="Thioredoxin-like_sf"/>
</dbReference>
<evidence type="ECO:0000313" key="4">
    <source>
        <dbReference type="Proteomes" id="UP001165541"/>
    </source>
</evidence>
<dbReference type="PROSITE" id="PS50405">
    <property type="entry name" value="GST_CTER"/>
    <property type="match status" value="1"/>
</dbReference>
<dbReference type="CDD" id="cd03188">
    <property type="entry name" value="GST_C_Beta"/>
    <property type="match status" value="1"/>
</dbReference>
<dbReference type="PANTHER" id="PTHR44051">
    <property type="entry name" value="GLUTATHIONE S-TRANSFERASE-RELATED"/>
    <property type="match status" value="1"/>
</dbReference>
<protein>
    <submittedName>
        <fullName evidence="3">Glutathione S-transferase family protein</fullName>
    </submittedName>
</protein>
<dbReference type="Proteomes" id="UP001165541">
    <property type="component" value="Unassembled WGS sequence"/>
</dbReference>
<reference evidence="3" key="1">
    <citation type="submission" date="2022-05" db="EMBL/GenBank/DDBJ databases">
        <title>Schlegelella sp. nov., isolated from mangrove soil.</title>
        <authorList>
            <person name="Liu Y."/>
            <person name="Ge X."/>
            <person name="Liu W."/>
        </authorList>
    </citation>
    <scope>NUCLEOTIDE SEQUENCE</scope>
    <source>
        <strain evidence="3">S2-27</strain>
    </source>
</reference>
<dbReference type="EMBL" id="JAMKFE010000017">
    <property type="protein sequence ID" value="MCM5682233.1"/>
    <property type="molecule type" value="Genomic_DNA"/>
</dbReference>
<evidence type="ECO:0000259" key="1">
    <source>
        <dbReference type="PROSITE" id="PS50404"/>
    </source>
</evidence>
<dbReference type="PROSITE" id="PS50404">
    <property type="entry name" value="GST_NTER"/>
    <property type="match status" value="1"/>
</dbReference>
<dbReference type="RefSeq" id="WP_251780708.1">
    <property type="nucleotide sequence ID" value="NZ_JAMKFE010000017.1"/>
</dbReference>